<evidence type="ECO:0000256" key="3">
    <source>
        <dbReference type="ARBA" id="ARBA00022989"/>
    </source>
</evidence>
<dbReference type="GO" id="GO:0009425">
    <property type="term" value="C:bacterial-type flagellum basal body"/>
    <property type="evidence" value="ECO:0007669"/>
    <property type="project" value="UniProtKB-SubCell"/>
</dbReference>
<dbReference type="PIR" id="B97165">
    <property type="entry name" value="B97165"/>
</dbReference>
<keyword evidence="4 5" id="KW-0472">Membrane</keyword>
<reference evidence="6 7" key="1">
    <citation type="journal article" date="2001" name="J. Bacteriol.">
        <title>Genome sequence and comparative analysis of the solvent-producing bacterium Clostridium acetobutylicum.</title>
        <authorList>
            <person name="Nolling J."/>
            <person name="Breton G."/>
            <person name="Omelchenko M.V."/>
            <person name="Makarova K.S."/>
            <person name="Zeng Q."/>
            <person name="Gibson R."/>
            <person name="Lee H.M."/>
            <person name="Dubois J."/>
            <person name="Qiu D."/>
            <person name="Hitti J."/>
            <person name="Wolf Y.I."/>
            <person name="Tatusov R.L."/>
            <person name="Sabathe F."/>
            <person name="Doucette-Stamm L."/>
            <person name="Soucaille P."/>
            <person name="Daly M.J."/>
            <person name="Bennett G.N."/>
            <person name="Koonin E.V."/>
            <person name="Smith D.R."/>
        </authorList>
    </citation>
    <scope>NUCLEOTIDE SEQUENCE [LARGE SCALE GENOMIC DNA]</scope>
    <source>
        <strain evidence="7">ATCC 824 / DSM 792 / JCM 1419 / LMG 5710 / VKM B-1787</strain>
    </source>
</reference>
<evidence type="ECO:0000256" key="4">
    <source>
        <dbReference type="ARBA" id="ARBA00023136"/>
    </source>
</evidence>
<dbReference type="RefSeq" id="WP_010965450.1">
    <property type="nucleotide sequence ID" value="NC_003030.1"/>
</dbReference>
<evidence type="ECO:0000256" key="2">
    <source>
        <dbReference type="ARBA" id="ARBA00022692"/>
    </source>
</evidence>
<dbReference type="KEGG" id="cac:CA_C2151"/>
<dbReference type="GeneID" id="44998631"/>
<dbReference type="EMBL" id="AE001437">
    <property type="protein sequence ID" value="AAK80109.1"/>
    <property type="molecule type" value="Genomic_DNA"/>
</dbReference>
<dbReference type="GO" id="GO:0005886">
    <property type="term" value="C:plasma membrane"/>
    <property type="evidence" value="ECO:0007669"/>
    <property type="project" value="UniProtKB-SubCell"/>
</dbReference>
<dbReference type="HOGENOM" id="CLU_157797_0_0_9"/>
<comment type="similarity">
    <text evidence="5">Belongs to the FliO/MopB family.</text>
</comment>
<protein>
    <recommendedName>
        <fullName evidence="5">Flagellar protein</fullName>
    </recommendedName>
</protein>
<feature type="transmembrane region" description="Helical" evidence="5">
    <location>
        <begin position="6"/>
        <end position="25"/>
    </location>
</feature>
<keyword evidence="6" id="KW-0969">Cilium</keyword>
<dbReference type="GO" id="GO:0044781">
    <property type="term" value="P:bacterial-type flagellum organization"/>
    <property type="evidence" value="ECO:0007669"/>
    <property type="project" value="UniProtKB-UniRule"/>
</dbReference>
<gene>
    <name evidence="6" type="primary">fliZ</name>
    <name evidence="6" type="ordered locus">CA_C2151</name>
</gene>
<dbReference type="InterPro" id="IPR022781">
    <property type="entry name" value="Flagellar_biosynth_FliO"/>
</dbReference>
<dbReference type="Proteomes" id="UP000000814">
    <property type="component" value="Chromosome"/>
</dbReference>
<accession>Q97H62</accession>
<proteinExistence type="inferred from homology"/>
<sequence>MEIFFMLLKIIIFLPLVIFLIYLSLKYGGSKLQNMQNGRFLKILEKTPISKENSILVAQMGDKAYVLSSTQGKVEILKELTDEELCMLNESKSIPEYKNLNEFILSIKNKLKNKKEE</sequence>
<dbReference type="PATRIC" id="fig|272562.8.peg.2353"/>
<keyword evidence="2 5" id="KW-0812">Transmembrane</keyword>
<name>Q97H62_CLOAB</name>
<evidence type="ECO:0000256" key="1">
    <source>
        <dbReference type="ARBA" id="ARBA00022475"/>
    </source>
</evidence>
<keyword evidence="1 5" id="KW-1003">Cell membrane</keyword>
<keyword evidence="7" id="KW-1185">Reference proteome</keyword>
<dbReference type="Pfam" id="PF04347">
    <property type="entry name" value="FliO"/>
    <property type="match status" value="1"/>
</dbReference>
<evidence type="ECO:0000313" key="6">
    <source>
        <dbReference type="EMBL" id="AAK80109.1"/>
    </source>
</evidence>
<evidence type="ECO:0000256" key="5">
    <source>
        <dbReference type="RuleBase" id="RU362064"/>
    </source>
</evidence>
<organism evidence="6 7">
    <name type="scientific">Clostridium acetobutylicum (strain ATCC 824 / DSM 792 / JCM 1419 / IAM 19013 / LMG 5710 / NBRC 13948 / NRRL B-527 / VKM B-1787 / 2291 / W)</name>
    <dbReference type="NCBI Taxonomy" id="272562"/>
    <lineage>
        <taxon>Bacteria</taxon>
        <taxon>Bacillati</taxon>
        <taxon>Bacillota</taxon>
        <taxon>Clostridia</taxon>
        <taxon>Eubacteriales</taxon>
        <taxon>Clostridiaceae</taxon>
        <taxon>Clostridium</taxon>
    </lineage>
</organism>
<evidence type="ECO:0000313" key="7">
    <source>
        <dbReference type="Proteomes" id="UP000000814"/>
    </source>
</evidence>
<dbReference type="AlphaFoldDB" id="Q97H62"/>
<dbReference type="OrthoDB" id="1936088at2"/>
<keyword evidence="5" id="KW-0975">Bacterial flagellum</keyword>
<dbReference type="NCBIfam" id="TIGR03500">
    <property type="entry name" value="FliO_TIGR"/>
    <property type="match status" value="1"/>
</dbReference>
<comment type="subcellular location">
    <subcellularLocation>
        <location evidence="5">Cell membrane</location>
    </subcellularLocation>
    <subcellularLocation>
        <location evidence="5">Bacterial flagellum basal body</location>
    </subcellularLocation>
</comment>
<dbReference type="STRING" id="272562.CA_C2151"/>
<keyword evidence="6" id="KW-0282">Flagellum</keyword>
<keyword evidence="3 5" id="KW-1133">Transmembrane helix</keyword>
<keyword evidence="6" id="KW-0966">Cell projection</keyword>
<dbReference type="eggNOG" id="COG3190">
    <property type="taxonomic scope" value="Bacteria"/>
</dbReference>